<dbReference type="InterPro" id="IPR036705">
    <property type="entry name" value="Ribosyl_crysJ1_sf"/>
</dbReference>
<proteinExistence type="predicted"/>
<dbReference type="Pfam" id="PF03747">
    <property type="entry name" value="ADP_ribosyl_GH"/>
    <property type="match status" value="1"/>
</dbReference>
<dbReference type="EMBL" id="JAENRR010000042">
    <property type="protein sequence ID" value="MBK3518794.1"/>
    <property type="molecule type" value="Genomic_DNA"/>
</dbReference>
<dbReference type="Pfam" id="PF05345">
    <property type="entry name" value="He_PIG"/>
    <property type="match status" value="1"/>
</dbReference>
<dbReference type="InterPro" id="IPR013783">
    <property type="entry name" value="Ig-like_fold"/>
</dbReference>
<name>A0ABS1HNR1_9BACT</name>
<dbReference type="Proteomes" id="UP000605676">
    <property type="component" value="Unassembled WGS sequence"/>
</dbReference>
<dbReference type="RefSeq" id="WP_200466015.1">
    <property type="nucleotide sequence ID" value="NZ_JAENRR010000042.1"/>
</dbReference>
<sequence>MIRLLFIISLTFVFAGCAYQEARENYQYLKVKDYQDAVYASWIGQIIGNTYGLGYEFKFIDEPGPDIFPYGYDFTLEDLRKHNGAYSDDDTDIEYMYLTQMEKNGIEPSYYHLAEAWKAHVKERIWFANRMAVTLMHAGHYPPVTGHKDFNSEWFQIDPQLVNEIWAIAAPGMVDYAVAKSKFAARITSDDFGLEPTLHYAGMYSAAFFEKDINRLIEIGNESLAPKSHFVQAVEFVKEQYALYPNNWQEARKNICDRYYVVEDYNRHSWAAVDATLNGALGIMALLYGQGDFQMTLDYSCAFGMDADNQAATMCGLLGVLNGFESIPKDLMFPLDDVDWELPFNDSYKMITREGLDDAGIIELAERTAVQGEKTILAHGGEVIERNGEAYYKIPVNAMFVAPFELNTIPMQALKVGENFAYPIYIGGNTGEISLTISGDLPKGISLINKELQGVPQEAGSYSFAVMADDGNEQKSIEVKLEVFDGNKALSAQTILFSEQAVEHSIEIIRDGQVKTSYMSLKGNDGQETDFYGYMWSEAQEISTVIYNTGKPHEFYGWFTSFAVEYLVEGKWRVIENAIVEPSLNLDNSQWLKPAFQDYIISFEPVKTKGIRIVGLSGGIEKDANNAHLGMEYATSIGELEVY</sequence>
<dbReference type="SUPFAM" id="SSF49785">
    <property type="entry name" value="Galactose-binding domain-like"/>
    <property type="match status" value="1"/>
</dbReference>
<protein>
    <submittedName>
        <fullName evidence="1">ADP-ribosylglycohydrolase family protein</fullName>
    </submittedName>
</protein>
<dbReference type="InterPro" id="IPR008979">
    <property type="entry name" value="Galactose-bd-like_sf"/>
</dbReference>
<accession>A0ABS1HNR1</accession>
<evidence type="ECO:0000313" key="1">
    <source>
        <dbReference type="EMBL" id="MBK3518794.1"/>
    </source>
</evidence>
<evidence type="ECO:0000313" key="2">
    <source>
        <dbReference type="Proteomes" id="UP000605676"/>
    </source>
</evidence>
<dbReference type="InterPro" id="IPR005502">
    <property type="entry name" value="Ribosyl_crysJ1"/>
</dbReference>
<gene>
    <name evidence="1" type="ORF">JIV24_15710</name>
</gene>
<dbReference type="SUPFAM" id="SSF101478">
    <property type="entry name" value="ADP-ribosylglycohydrolase"/>
    <property type="match status" value="1"/>
</dbReference>
<reference evidence="1 2" key="1">
    <citation type="submission" date="2021-01" db="EMBL/GenBank/DDBJ databases">
        <title>Carboxyliciviraga sp.nov., isolated from coastal sediments.</title>
        <authorList>
            <person name="Lu D."/>
            <person name="Zhang T."/>
        </authorList>
    </citation>
    <scope>NUCLEOTIDE SEQUENCE [LARGE SCALE GENOMIC DNA]</scope>
    <source>
        <strain evidence="1 2">N1Y132</strain>
    </source>
</reference>
<keyword evidence="2" id="KW-1185">Reference proteome</keyword>
<comment type="caution">
    <text evidence="1">The sequence shown here is derived from an EMBL/GenBank/DDBJ whole genome shotgun (WGS) entry which is preliminary data.</text>
</comment>
<dbReference type="Gene3D" id="1.10.4080.10">
    <property type="entry name" value="ADP-ribosylation/Crystallin J1"/>
    <property type="match status" value="1"/>
</dbReference>
<dbReference type="PROSITE" id="PS51257">
    <property type="entry name" value="PROKAR_LIPOPROTEIN"/>
    <property type="match status" value="1"/>
</dbReference>
<dbReference type="Gene3D" id="2.60.40.10">
    <property type="entry name" value="Immunoglobulins"/>
    <property type="match status" value="1"/>
</dbReference>
<organism evidence="1 2">
    <name type="scientific">Carboxylicivirga marina</name>
    <dbReference type="NCBI Taxonomy" id="2800988"/>
    <lineage>
        <taxon>Bacteria</taxon>
        <taxon>Pseudomonadati</taxon>
        <taxon>Bacteroidota</taxon>
        <taxon>Bacteroidia</taxon>
        <taxon>Marinilabiliales</taxon>
        <taxon>Marinilabiliaceae</taxon>
        <taxon>Carboxylicivirga</taxon>
    </lineage>
</organism>